<protein>
    <recommendedName>
        <fullName evidence="4">Mu-like prophage I protein</fullName>
    </recommendedName>
</protein>
<feature type="coiled-coil region" evidence="1">
    <location>
        <begin position="216"/>
        <end position="243"/>
    </location>
</feature>
<keyword evidence="3" id="KW-1185">Reference proteome</keyword>
<accession>A0A3B0MV69</accession>
<name>A0A3B0MV69_9RHOB</name>
<sequence length="329" mass="35196">MISTAFLTPLPIALNRADAEQDGVPEWIQLTPEGPRLPGNDGRVWTMADAEAVIATCRAARGSIEIPVDFEHATHVKGARGERADAAGWVRELDARGGAIWGRVEWNDAGREAIASRGYRFISPGFDFHKVTGAVRRIVSAGLTNLPNFTMPALNREGELEETEMDAAVLKALGLNSEASAADAVVAITTLKRDAETALNRAASPDPAQFVPRADYDIATNRVSDLEKQVAEARDAEIEAEIDAAVEAGKIAPSSRDYHLAVCRSEGGLEQFRSFVGQSPVIAPDKRTAKTTTTAKTDKDGLNAEELAVCRQMGMSPADFAAAKAADQE</sequence>
<dbReference type="Pfam" id="PF10123">
    <property type="entry name" value="Mu-like_Pro"/>
    <property type="match status" value="1"/>
</dbReference>
<evidence type="ECO:0000313" key="3">
    <source>
        <dbReference type="Proteomes" id="UP000272908"/>
    </source>
</evidence>
<evidence type="ECO:0008006" key="4">
    <source>
        <dbReference type="Google" id="ProtNLM"/>
    </source>
</evidence>
<dbReference type="PIRSF" id="PIRSF016624">
    <property type="entry name" value="Mu_prophg_I"/>
    <property type="match status" value="1"/>
</dbReference>
<gene>
    <name evidence="2" type="ORF">ROE7235_03382</name>
</gene>
<evidence type="ECO:0000313" key="2">
    <source>
        <dbReference type="EMBL" id="SUZ33609.1"/>
    </source>
</evidence>
<dbReference type="InterPro" id="IPR012106">
    <property type="entry name" value="Phage_Mu_Gp1"/>
</dbReference>
<evidence type="ECO:0000256" key="1">
    <source>
        <dbReference type="SAM" id="Coils"/>
    </source>
</evidence>
<dbReference type="AlphaFoldDB" id="A0A3B0MV69"/>
<proteinExistence type="predicted"/>
<organism evidence="2 3">
    <name type="scientific">Roseinatronobacter ekhonensis</name>
    <dbReference type="NCBI Taxonomy" id="254356"/>
    <lineage>
        <taxon>Bacteria</taxon>
        <taxon>Pseudomonadati</taxon>
        <taxon>Pseudomonadota</taxon>
        <taxon>Alphaproteobacteria</taxon>
        <taxon>Rhodobacterales</taxon>
        <taxon>Paracoccaceae</taxon>
        <taxon>Roseinatronobacter</taxon>
    </lineage>
</organism>
<keyword evidence="1" id="KW-0175">Coiled coil</keyword>
<dbReference type="OrthoDB" id="7306769at2"/>
<dbReference type="EMBL" id="UIHC01000060">
    <property type="protein sequence ID" value="SUZ33609.1"/>
    <property type="molecule type" value="Genomic_DNA"/>
</dbReference>
<dbReference type="Proteomes" id="UP000272908">
    <property type="component" value="Unassembled WGS sequence"/>
</dbReference>
<reference evidence="3" key="1">
    <citation type="submission" date="2018-08" db="EMBL/GenBank/DDBJ databases">
        <authorList>
            <person name="Rodrigo-Torres L."/>
            <person name="Arahal R. D."/>
            <person name="Lucena T."/>
        </authorList>
    </citation>
    <scope>NUCLEOTIDE SEQUENCE [LARGE SCALE GENOMIC DNA]</scope>
    <source>
        <strain evidence="3">CECT 7235</strain>
    </source>
</reference>
<dbReference type="RefSeq" id="WP_121096714.1">
    <property type="nucleotide sequence ID" value="NZ_UIHC01000060.1"/>
</dbReference>